<keyword evidence="1" id="KW-1133">Transmembrane helix</keyword>
<proteinExistence type="predicted"/>
<evidence type="ECO:0000256" key="1">
    <source>
        <dbReference type="SAM" id="Phobius"/>
    </source>
</evidence>
<feature type="transmembrane region" description="Helical" evidence="1">
    <location>
        <begin position="528"/>
        <end position="553"/>
    </location>
</feature>
<sequence>MEYKSISLYTENQDPDIWIQGIERQATLKQWSDRQKEIVFYSRVPDKVRHWLLVSNHSNWQELKNEFVIKYRTSHLIAMPLEDLPRRHQSSYSDSCTLVDSHTSLETTRTILSTTRTFHSISSSVSSKFFMSQDYLNDQSTYISQQWSLARLYLSQAIFVGIQFVLLKYRMWKMNYYSNGYRSYKRNGERRRVWDDLGQRILTSDMEITKQIFNTTSGFAWIKPSGKLKDVIRDVIDLAVSLEIYDSPEARQVLCQISYCLNVISLYRLGNMVEKLKHSTSTVKMSDRVNSERVMAIKYCVEEIVRDLCFSCYHMRHSSTFDEWFVDTSVVRLEQCQQIVHKLIVCRTIIQLCKVHGPLQAYHKVLTQTIDHPNDNWRLVSGYMATHTLTHVKILSLLHLSQYWDDHQPNVMHAKVVVDSNYYIFTTSFLPDTMTKEQRSAMINAYGRAHLSRIRVPHRHFHSQLKRAVLRNDTLIPICSLEIPLLRNVSTIIYDQMVIHAPSVDYRPWDQFSRIVERRGGFVVDVRLLHMILCLFYLGIICLTMVLAITYNADIRPNGIDPTSLTSLVSVVLTLILHGYISIAAKDMTWWEFFKGEKVVYEIDAKQLLKWGITLPGFIRYLRDDKELSTRLLSPDQACYLGYKLEGATRIILPITNKVLLASGYIVATECDYETENWQRKTSLITLPNQLGKIRKLWKASWSMDVNKIKYARPNTVKDADIWHTQNKFIKRNETARYIDGGHAIINGAYPGAIPSRSSFFEL</sequence>
<keyword evidence="1" id="KW-0472">Membrane</keyword>
<dbReference type="OrthoDB" id="3863715at2759"/>
<dbReference type="EMBL" id="JAEPRA010000014">
    <property type="protein sequence ID" value="KAG2175807.1"/>
    <property type="molecule type" value="Genomic_DNA"/>
</dbReference>
<evidence type="ECO:0000313" key="2">
    <source>
        <dbReference type="EMBL" id="KAG2175807.1"/>
    </source>
</evidence>
<comment type="caution">
    <text evidence="2">The sequence shown here is derived from an EMBL/GenBank/DDBJ whole genome shotgun (WGS) entry which is preliminary data.</text>
</comment>
<dbReference type="Proteomes" id="UP000612746">
    <property type="component" value="Unassembled WGS sequence"/>
</dbReference>
<name>A0A8H7UBT7_9FUNG</name>
<protein>
    <submittedName>
        <fullName evidence="2">Uncharacterized protein</fullName>
    </submittedName>
</protein>
<gene>
    <name evidence="2" type="ORF">INT44_000285</name>
</gene>
<organism evidence="2 3">
    <name type="scientific">Umbelopsis vinacea</name>
    <dbReference type="NCBI Taxonomy" id="44442"/>
    <lineage>
        <taxon>Eukaryota</taxon>
        <taxon>Fungi</taxon>
        <taxon>Fungi incertae sedis</taxon>
        <taxon>Mucoromycota</taxon>
        <taxon>Mucoromycotina</taxon>
        <taxon>Umbelopsidomycetes</taxon>
        <taxon>Umbelopsidales</taxon>
        <taxon>Umbelopsidaceae</taxon>
        <taxon>Umbelopsis</taxon>
    </lineage>
</organism>
<keyword evidence="3" id="KW-1185">Reference proteome</keyword>
<feature type="transmembrane region" description="Helical" evidence="1">
    <location>
        <begin position="565"/>
        <end position="585"/>
    </location>
</feature>
<dbReference type="AlphaFoldDB" id="A0A8H7UBT7"/>
<reference evidence="2" key="1">
    <citation type="submission" date="2020-12" db="EMBL/GenBank/DDBJ databases">
        <title>Metabolic potential, ecology and presence of endohyphal bacteria is reflected in genomic diversity of Mucoromycotina.</title>
        <authorList>
            <person name="Muszewska A."/>
            <person name="Okrasinska A."/>
            <person name="Steczkiewicz K."/>
            <person name="Drgas O."/>
            <person name="Orlowska M."/>
            <person name="Perlinska-Lenart U."/>
            <person name="Aleksandrzak-Piekarczyk T."/>
            <person name="Szatraj K."/>
            <person name="Zielenkiewicz U."/>
            <person name="Pilsyk S."/>
            <person name="Malc E."/>
            <person name="Mieczkowski P."/>
            <person name="Kruszewska J.S."/>
            <person name="Biernat P."/>
            <person name="Pawlowska J."/>
        </authorList>
    </citation>
    <scope>NUCLEOTIDE SEQUENCE</scope>
    <source>
        <strain evidence="2">WA0000051536</strain>
    </source>
</reference>
<keyword evidence="1" id="KW-0812">Transmembrane</keyword>
<evidence type="ECO:0000313" key="3">
    <source>
        <dbReference type="Proteomes" id="UP000612746"/>
    </source>
</evidence>
<accession>A0A8H7UBT7</accession>